<comment type="caution">
    <text evidence="3">The sequence shown here is derived from an EMBL/GenBank/DDBJ whole genome shotgun (WGS) entry which is preliminary data.</text>
</comment>
<evidence type="ECO:0000259" key="2">
    <source>
        <dbReference type="Pfam" id="PF03724"/>
    </source>
</evidence>
<evidence type="ECO:0000313" key="3">
    <source>
        <dbReference type="EMBL" id="MBB4620660.1"/>
    </source>
</evidence>
<feature type="signal peptide" evidence="1">
    <location>
        <begin position="1"/>
        <end position="24"/>
    </location>
</feature>
<dbReference type="InterPro" id="IPR005184">
    <property type="entry name" value="DUF306_Meta_HslJ"/>
</dbReference>
<gene>
    <name evidence="3" type="ORF">GGQ57_000534</name>
</gene>
<keyword evidence="3" id="KW-0346">Stress response</keyword>
<dbReference type="InterPro" id="IPR038670">
    <property type="entry name" value="HslJ-like_sf"/>
</dbReference>
<dbReference type="PANTHER" id="PTHR35535">
    <property type="entry name" value="HEAT SHOCK PROTEIN HSLJ"/>
    <property type="match status" value="1"/>
</dbReference>
<dbReference type="Proteomes" id="UP000533637">
    <property type="component" value="Unassembled WGS sequence"/>
</dbReference>
<dbReference type="PANTHER" id="PTHR35535:SF1">
    <property type="entry name" value="HEAT SHOCK PROTEIN HSLJ"/>
    <property type="match status" value="1"/>
</dbReference>
<keyword evidence="4" id="KW-1185">Reference proteome</keyword>
<dbReference type="Pfam" id="PF03724">
    <property type="entry name" value="META"/>
    <property type="match status" value="1"/>
</dbReference>
<accession>A0ABR6KGM6</accession>
<reference evidence="3 4" key="1">
    <citation type="submission" date="2020-08" db="EMBL/GenBank/DDBJ databases">
        <title>Genomic Encyclopedia of Type Strains, Phase IV (KMG-IV): sequencing the most valuable type-strain genomes for metagenomic binning, comparative biology and taxonomic classification.</title>
        <authorList>
            <person name="Goeker M."/>
        </authorList>
    </citation>
    <scope>NUCLEOTIDE SEQUENCE [LARGE SCALE GENOMIC DNA]</scope>
    <source>
        <strain evidence="3 4">DSM 102983</strain>
    </source>
</reference>
<sequence length="141" mass="15333">MKRVIFYVLMLPMVLGMMISCSEAKTDAKKLEGKWNVIEVKGEKILKEGLPYMEFDMAQNKLHGNAGCNMFNSSFTLDDKDISAITIAPGAATMMACPDMATEDAIMQAMGNVKAVKAGSSESEMTLIDQDGNVLLVLSKN</sequence>
<protein>
    <submittedName>
        <fullName evidence="3">Heat shock protein HslJ</fullName>
    </submittedName>
</protein>
<dbReference type="PROSITE" id="PS51257">
    <property type="entry name" value="PROKAR_LIPOPROTEIN"/>
    <property type="match status" value="1"/>
</dbReference>
<feature type="chain" id="PRO_5046933801" evidence="1">
    <location>
        <begin position="25"/>
        <end position="141"/>
    </location>
</feature>
<dbReference type="RefSeq" id="WP_122354713.1">
    <property type="nucleotide sequence ID" value="NZ_BMPB01000004.1"/>
</dbReference>
<dbReference type="EMBL" id="JACHOC010000001">
    <property type="protein sequence ID" value="MBB4620660.1"/>
    <property type="molecule type" value="Genomic_DNA"/>
</dbReference>
<proteinExistence type="predicted"/>
<name>A0ABR6KGM6_9BACT</name>
<dbReference type="Gene3D" id="2.40.128.270">
    <property type="match status" value="1"/>
</dbReference>
<organism evidence="3 4">
    <name type="scientific">Parabacteroides faecis</name>
    <dbReference type="NCBI Taxonomy" id="1217282"/>
    <lineage>
        <taxon>Bacteria</taxon>
        <taxon>Pseudomonadati</taxon>
        <taxon>Bacteroidota</taxon>
        <taxon>Bacteroidia</taxon>
        <taxon>Bacteroidales</taxon>
        <taxon>Tannerellaceae</taxon>
        <taxon>Parabacteroides</taxon>
    </lineage>
</organism>
<keyword evidence="1" id="KW-0732">Signal</keyword>
<dbReference type="InterPro" id="IPR053147">
    <property type="entry name" value="Hsp_HslJ-like"/>
</dbReference>
<feature type="domain" description="DUF306" evidence="2">
    <location>
        <begin position="30"/>
        <end position="138"/>
    </location>
</feature>
<evidence type="ECO:0000256" key="1">
    <source>
        <dbReference type="SAM" id="SignalP"/>
    </source>
</evidence>
<evidence type="ECO:0000313" key="4">
    <source>
        <dbReference type="Proteomes" id="UP000533637"/>
    </source>
</evidence>